<protein>
    <submittedName>
        <fullName evidence="1">Uncharacterized protein</fullName>
    </submittedName>
</protein>
<accession>A0AA97P5L2</accession>
<organism evidence="1">
    <name type="scientific">Pyricularia oryzae (strain Y34)</name>
    <name type="common">Rice blast fungus</name>
    <name type="synonym">Magnaporthe oryzae</name>
    <dbReference type="NCBI Taxonomy" id="1143189"/>
    <lineage>
        <taxon>Eukaryota</taxon>
        <taxon>Fungi</taxon>
        <taxon>Dikarya</taxon>
        <taxon>Ascomycota</taxon>
        <taxon>Pezizomycotina</taxon>
        <taxon>Sordariomycetes</taxon>
        <taxon>Sordariomycetidae</taxon>
        <taxon>Magnaporthales</taxon>
        <taxon>Pyriculariaceae</taxon>
        <taxon>Pyricularia</taxon>
    </lineage>
</organism>
<dbReference type="EMBL" id="JH793928">
    <property type="protein sequence ID" value="ELQ42359.1"/>
    <property type="molecule type" value="Genomic_DNA"/>
</dbReference>
<name>A0AA97P5L2_PYRO3</name>
<dbReference type="Proteomes" id="UP000011086">
    <property type="component" value="Unassembled WGS sequence"/>
</dbReference>
<gene>
    <name evidence="1" type="ORF">OOU_Y34scaffold00214g21</name>
</gene>
<proteinExistence type="predicted"/>
<sequence length="53" mass="6107">MKKNKYNALPINDRIIRHFVEGSAEPGLGDAKQPCQIRSFDMLNRRFGFGKQL</sequence>
<dbReference type="AlphaFoldDB" id="A0AA97P5L2"/>
<evidence type="ECO:0000313" key="1">
    <source>
        <dbReference type="EMBL" id="ELQ42359.1"/>
    </source>
</evidence>
<reference evidence="1" key="1">
    <citation type="journal article" date="2012" name="PLoS Genet.">
        <title>Comparative analysis of the genomes of two field isolates of the rice blast fungus Magnaporthe oryzae.</title>
        <authorList>
            <person name="Xue M."/>
            <person name="Yang J."/>
            <person name="Li Z."/>
            <person name="Hu S."/>
            <person name="Yao N."/>
            <person name="Dean R.A."/>
            <person name="Zhao W."/>
            <person name="Shen M."/>
            <person name="Zhang H."/>
            <person name="Li C."/>
            <person name="Liu L."/>
            <person name="Cao L."/>
            <person name="Xu X."/>
            <person name="Xing Y."/>
            <person name="Hsiang T."/>
            <person name="Zhang Z."/>
            <person name="Xu J.R."/>
            <person name="Peng Y.L."/>
        </authorList>
    </citation>
    <scope>NUCLEOTIDE SEQUENCE</scope>
    <source>
        <strain evidence="1">Y34</strain>
    </source>
</reference>